<evidence type="ECO:0000313" key="5">
    <source>
        <dbReference type="Proteomes" id="UP000252086"/>
    </source>
</evidence>
<evidence type="ECO:0000313" key="4">
    <source>
        <dbReference type="EMBL" id="RBO83551.1"/>
    </source>
</evidence>
<protein>
    <submittedName>
        <fullName evidence="4">Phosphinothricin acetyltransferase</fullName>
    </submittedName>
</protein>
<sequence>MTLNCVVRHAEFEDASAMLDIFRQCDPHSTLANRHNDINLLDVMDWLETTTDRHPIFMAEQDQQVIGWCSLEAFYGLPSFDQACEISLYVLPSWQGQGVGKAMLEHVIQHRQEIGFLHLVAYIYAGNDNSLCFFKANDFQTWGKLPNIARSEERVEDVYLLGREFELLDDSSVREEEFT</sequence>
<evidence type="ECO:0000259" key="3">
    <source>
        <dbReference type="PROSITE" id="PS51186"/>
    </source>
</evidence>
<dbReference type="Pfam" id="PF00583">
    <property type="entry name" value="Acetyltransf_1"/>
    <property type="match status" value="1"/>
</dbReference>
<gene>
    <name evidence="4" type="ORF">DFP76_104370</name>
</gene>
<dbReference type="EMBL" id="QNRF01000004">
    <property type="protein sequence ID" value="RBO83551.1"/>
    <property type="molecule type" value="Genomic_DNA"/>
</dbReference>
<accession>A0A366D0I5</accession>
<dbReference type="InterPro" id="IPR000182">
    <property type="entry name" value="GNAT_dom"/>
</dbReference>
<keyword evidence="1 4" id="KW-0808">Transferase</keyword>
<comment type="caution">
    <text evidence="4">The sequence shown here is derived from an EMBL/GenBank/DDBJ whole genome shotgun (WGS) entry which is preliminary data.</text>
</comment>
<dbReference type="PANTHER" id="PTHR43072:SF23">
    <property type="entry name" value="UPF0039 PROTEIN C11D3.02C"/>
    <property type="match status" value="1"/>
</dbReference>
<keyword evidence="2" id="KW-0012">Acyltransferase</keyword>
<dbReference type="Proteomes" id="UP000252086">
    <property type="component" value="Unassembled WGS sequence"/>
</dbReference>
<dbReference type="SUPFAM" id="SSF55729">
    <property type="entry name" value="Acyl-CoA N-acyltransferases (Nat)"/>
    <property type="match status" value="1"/>
</dbReference>
<keyword evidence="5" id="KW-1185">Reference proteome</keyword>
<dbReference type="OrthoDB" id="5459937at2"/>
<dbReference type="GO" id="GO:0016747">
    <property type="term" value="F:acyltransferase activity, transferring groups other than amino-acyl groups"/>
    <property type="evidence" value="ECO:0007669"/>
    <property type="project" value="InterPro"/>
</dbReference>
<dbReference type="CDD" id="cd04301">
    <property type="entry name" value="NAT_SF"/>
    <property type="match status" value="1"/>
</dbReference>
<evidence type="ECO:0000256" key="1">
    <source>
        <dbReference type="ARBA" id="ARBA00022679"/>
    </source>
</evidence>
<organism evidence="4 5">
    <name type="scientific">Marinomonas aquiplantarum</name>
    <dbReference type="NCBI Taxonomy" id="491951"/>
    <lineage>
        <taxon>Bacteria</taxon>
        <taxon>Pseudomonadati</taxon>
        <taxon>Pseudomonadota</taxon>
        <taxon>Gammaproteobacteria</taxon>
        <taxon>Oceanospirillales</taxon>
        <taxon>Oceanospirillaceae</taxon>
        <taxon>Marinomonas</taxon>
    </lineage>
</organism>
<dbReference type="AlphaFoldDB" id="A0A366D0I5"/>
<name>A0A366D0I5_9GAMM</name>
<dbReference type="Gene3D" id="3.40.630.30">
    <property type="match status" value="1"/>
</dbReference>
<reference evidence="4 5" key="1">
    <citation type="submission" date="2018-06" db="EMBL/GenBank/DDBJ databases">
        <title>Genomic Encyclopedia of Type Strains, Phase III (KMG-III): the genomes of soil and plant-associated and newly described type strains.</title>
        <authorList>
            <person name="Whitman W."/>
        </authorList>
    </citation>
    <scope>NUCLEOTIDE SEQUENCE [LARGE SCALE GENOMIC DNA]</scope>
    <source>
        <strain evidence="4 5">CECT 7732</strain>
    </source>
</reference>
<dbReference type="PANTHER" id="PTHR43072">
    <property type="entry name" value="N-ACETYLTRANSFERASE"/>
    <property type="match status" value="1"/>
</dbReference>
<dbReference type="PROSITE" id="PS51186">
    <property type="entry name" value="GNAT"/>
    <property type="match status" value="1"/>
</dbReference>
<feature type="domain" description="N-acetyltransferase" evidence="3">
    <location>
        <begin position="5"/>
        <end position="166"/>
    </location>
</feature>
<evidence type="ECO:0000256" key="2">
    <source>
        <dbReference type="ARBA" id="ARBA00023315"/>
    </source>
</evidence>
<proteinExistence type="predicted"/>
<dbReference type="InterPro" id="IPR016181">
    <property type="entry name" value="Acyl_CoA_acyltransferase"/>
</dbReference>
<dbReference type="RefSeq" id="WP_113874495.1">
    <property type="nucleotide sequence ID" value="NZ_QNRF01000004.1"/>
</dbReference>